<dbReference type="InterPro" id="IPR029058">
    <property type="entry name" value="AB_hydrolase_fold"/>
</dbReference>
<name>A0ABV5WXI7_9LACO</name>
<dbReference type="EMBL" id="JBHLZY010000025">
    <property type="protein sequence ID" value="MFB9770401.1"/>
    <property type="molecule type" value="Genomic_DNA"/>
</dbReference>
<evidence type="ECO:0000313" key="1">
    <source>
        <dbReference type="EMBL" id="MFB9770401.1"/>
    </source>
</evidence>
<dbReference type="Proteomes" id="UP001589691">
    <property type="component" value="Unassembled WGS sequence"/>
</dbReference>
<dbReference type="Gene3D" id="3.40.50.1820">
    <property type="entry name" value="alpha/beta hydrolase"/>
    <property type="match status" value="1"/>
</dbReference>
<dbReference type="InterPro" id="IPR010315">
    <property type="entry name" value="DUF915_hydro-like"/>
</dbReference>
<dbReference type="RefSeq" id="WP_137642653.1">
    <property type="nucleotide sequence ID" value="NZ_BJEA01000010.1"/>
</dbReference>
<keyword evidence="2" id="KW-1185">Reference proteome</keyword>
<protein>
    <submittedName>
        <fullName evidence="1">Alpha/beta hydrolase</fullName>
    </submittedName>
</protein>
<sequence>MSKKLIWSGIVAAVFVLAVLGIGLATQFNHDQSSHVTTQQKRPLIMIAGSDSTRTDFNDIIAGLDTQHPHPVINVTVTDQQQIEFQHTRVNNTDLNDTLIVIYFENSTDSNANIVTQTNGLAKALTQLKRRYRLTTANALGYSNGGLIWSRYLAGLAPSKALPIHDLMLLGTPFLGTDQAHPDRELFTPLRQHRQAFKALHAVVNVAGDTSAGDDQVVPLSSVTAGGQLFMNQAKRYTQMTVNTADIRHGNLLHERYILRLIRQNLLNQ</sequence>
<reference evidence="1 2" key="1">
    <citation type="submission" date="2024-09" db="EMBL/GenBank/DDBJ databases">
        <authorList>
            <person name="Sun Q."/>
            <person name="Mori K."/>
        </authorList>
    </citation>
    <scope>NUCLEOTIDE SEQUENCE [LARGE SCALE GENOMIC DNA]</scope>
    <source>
        <strain evidence="1 2">TBRC 4576</strain>
    </source>
</reference>
<organism evidence="1 2">
    <name type="scientific">Lactiplantibacillus modestisalitolerans</name>
    <dbReference type="NCBI Taxonomy" id="1457219"/>
    <lineage>
        <taxon>Bacteria</taxon>
        <taxon>Bacillati</taxon>
        <taxon>Bacillota</taxon>
        <taxon>Bacilli</taxon>
        <taxon>Lactobacillales</taxon>
        <taxon>Lactobacillaceae</taxon>
        <taxon>Lactiplantibacillus</taxon>
    </lineage>
</organism>
<keyword evidence="1" id="KW-0378">Hydrolase</keyword>
<dbReference type="GO" id="GO:0016787">
    <property type="term" value="F:hydrolase activity"/>
    <property type="evidence" value="ECO:0007669"/>
    <property type="project" value="UniProtKB-KW"/>
</dbReference>
<accession>A0ABV5WXI7</accession>
<evidence type="ECO:0000313" key="2">
    <source>
        <dbReference type="Proteomes" id="UP001589691"/>
    </source>
</evidence>
<dbReference type="SUPFAM" id="SSF53474">
    <property type="entry name" value="alpha/beta-Hydrolases"/>
    <property type="match status" value="1"/>
</dbReference>
<gene>
    <name evidence="1" type="ORF">ACFFLI_11055</name>
</gene>
<dbReference type="Pfam" id="PF06028">
    <property type="entry name" value="DUF915"/>
    <property type="match status" value="1"/>
</dbReference>
<comment type="caution">
    <text evidence="1">The sequence shown here is derived from an EMBL/GenBank/DDBJ whole genome shotgun (WGS) entry which is preliminary data.</text>
</comment>
<proteinExistence type="predicted"/>